<reference evidence="1 2" key="2">
    <citation type="submission" date="2014-09" db="EMBL/GenBank/DDBJ databases">
        <authorList>
            <consortium name="NBRP consortium"/>
            <person name="Sawabe T."/>
            <person name="Meirelles P."/>
            <person name="Nakanishi M."/>
            <person name="Sayaka M."/>
            <person name="Hattori M."/>
            <person name="Ohkuma M."/>
        </authorList>
    </citation>
    <scope>NUCLEOTIDE SEQUENCE [LARGE SCALE GENOMIC DNA]</scope>
    <source>
        <strain evidence="2">JCM19235</strain>
    </source>
</reference>
<evidence type="ECO:0000313" key="1">
    <source>
        <dbReference type="EMBL" id="GAL22990.1"/>
    </source>
</evidence>
<organism evidence="1 2">
    <name type="scientific">Vibrio maritimus</name>
    <dbReference type="NCBI Taxonomy" id="990268"/>
    <lineage>
        <taxon>Bacteria</taxon>
        <taxon>Pseudomonadati</taxon>
        <taxon>Pseudomonadota</taxon>
        <taxon>Gammaproteobacteria</taxon>
        <taxon>Vibrionales</taxon>
        <taxon>Vibrionaceae</taxon>
        <taxon>Vibrio</taxon>
    </lineage>
</organism>
<comment type="caution">
    <text evidence="1">The sequence shown here is derived from an EMBL/GenBank/DDBJ whole genome shotgun (WGS) entry which is preliminary data.</text>
</comment>
<gene>
    <name evidence="1" type="ORF">JCM19235_1291</name>
</gene>
<protein>
    <submittedName>
        <fullName evidence="1">Uncharacterized protein</fullName>
    </submittedName>
</protein>
<proteinExistence type="predicted"/>
<dbReference type="Proteomes" id="UP000029228">
    <property type="component" value="Unassembled WGS sequence"/>
</dbReference>
<keyword evidence="2" id="KW-1185">Reference proteome</keyword>
<dbReference type="STRING" id="990268.JCM19235_1291"/>
<name>A0A090S5N0_9VIBR</name>
<accession>A0A090S5N0</accession>
<sequence length="86" mass="9714">MVITVVRHRTIGDKAVMWIQALNGGVTNLIHVYRVDGHEDRTSLENGVNYGSDPDIAEDGFNATCLRVELEEEEAEWEERTEAANR</sequence>
<reference evidence="1 2" key="1">
    <citation type="submission" date="2014-09" db="EMBL/GenBank/DDBJ databases">
        <title>Vibrio maritimus JCM 19235. (C45) whole genome shotgun sequence.</title>
        <authorList>
            <person name="Sawabe T."/>
            <person name="Meirelles P."/>
            <person name="Nakanishi M."/>
            <person name="Sayaka M."/>
            <person name="Hattori M."/>
            <person name="Ohkuma M."/>
        </authorList>
    </citation>
    <scope>NUCLEOTIDE SEQUENCE [LARGE SCALE GENOMIC DNA]</scope>
    <source>
        <strain evidence="2">JCM19235</strain>
    </source>
</reference>
<evidence type="ECO:0000313" key="2">
    <source>
        <dbReference type="Proteomes" id="UP000029228"/>
    </source>
</evidence>
<dbReference type="AlphaFoldDB" id="A0A090S5N0"/>
<dbReference type="EMBL" id="BBMR01000017">
    <property type="protein sequence ID" value="GAL22990.1"/>
    <property type="molecule type" value="Genomic_DNA"/>
</dbReference>